<dbReference type="OrthoDB" id="2962404at2"/>
<dbReference type="EMBL" id="FNEN01000006">
    <property type="protein sequence ID" value="SDI79394.1"/>
    <property type="molecule type" value="Genomic_DNA"/>
</dbReference>
<dbReference type="InterPro" id="IPR036291">
    <property type="entry name" value="NAD(P)-bd_dom_sf"/>
</dbReference>
<organism evidence="1 2">
    <name type="scientific">Natribacillus halophilus</name>
    <dbReference type="NCBI Taxonomy" id="549003"/>
    <lineage>
        <taxon>Bacteria</taxon>
        <taxon>Bacillati</taxon>
        <taxon>Bacillota</taxon>
        <taxon>Bacilli</taxon>
        <taxon>Bacillales</taxon>
        <taxon>Bacillaceae</taxon>
        <taxon>Natribacillus</taxon>
    </lineage>
</organism>
<gene>
    <name evidence="1" type="ORF">SAMN04488123_10676</name>
</gene>
<accession>A0A1G8NGM8</accession>
<dbReference type="RefSeq" id="WP_090398047.1">
    <property type="nucleotide sequence ID" value="NZ_FNEN01000006.1"/>
</dbReference>
<evidence type="ECO:0008006" key="3">
    <source>
        <dbReference type="Google" id="ProtNLM"/>
    </source>
</evidence>
<dbReference type="AlphaFoldDB" id="A0A1G8NGM8"/>
<reference evidence="1 2" key="1">
    <citation type="submission" date="2016-10" db="EMBL/GenBank/DDBJ databases">
        <authorList>
            <person name="de Groot N.N."/>
        </authorList>
    </citation>
    <scope>NUCLEOTIDE SEQUENCE [LARGE SCALE GENOMIC DNA]</scope>
    <source>
        <strain evidence="1 2">DSM 21771</strain>
    </source>
</reference>
<evidence type="ECO:0000313" key="1">
    <source>
        <dbReference type="EMBL" id="SDI79394.1"/>
    </source>
</evidence>
<evidence type="ECO:0000313" key="2">
    <source>
        <dbReference type="Proteomes" id="UP000198853"/>
    </source>
</evidence>
<protein>
    <recommendedName>
        <fullName evidence="3">Pyrroline-5-carboxylate reductase catalytic N-terminal domain-containing protein</fullName>
    </recommendedName>
</protein>
<proteinExistence type="predicted"/>
<name>A0A1G8NGM8_9BACI</name>
<keyword evidence="2" id="KW-1185">Reference proteome</keyword>
<dbReference type="Proteomes" id="UP000198853">
    <property type="component" value="Unassembled WGS sequence"/>
</dbReference>
<sequence length="222" mass="24813">MLVIGYGKLAHAIIQRVVARKNTTVAVYNRTRAVVDADPDCTYVSPEHFHRYSQVLIALPAQAYADFFRRWGGRFTEGTSFFYSATKVMKADMNDYLQNNQIAVPCKLAGHADILRTMGEGAFAFEKEESREPFIRWCDGAFDTMIADEESILKGNAIATEESLRALLKLEQRLQQEHVADQVIEAVSASIPGGIAKAHKYGTHGHFATEVLNEWRGGKNDD</sequence>
<dbReference type="SUPFAM" id="SSF51735">
    <property type="entry name" value="NAD(P)-binding Rossmann-fold domains"/>
    <property type="match status" value="1"/>
</dbReference>